<dbReference type="Gene3D" id="3.30.200.20">
    <property type="entry name" value="Phosphorylase Kinase, domain 1"/>
    <property type="match status" value="1"/>
</dbReference>
<keyword evidence="2" id="KW-0723">Serine/threonine-protein kinase</keyword>
<dbReference type="GeneTree" id="ENSGT00940000159035"/>
<feature type="compositionally biased region" description="Polar residues" evidence="10">
    <location>
        <begin position="511"/>
        <end position="524"/>
    </location>
</feature>
<comment type="catalytic activity">
    <reaction evidence="8">
        <text>L-seryl-[protein] + ATP = O-phospho-L-seryl-[protein] + ADP + H(+)</text>
        <dbReference type="Rhea" id="RHEA:17989"/>
        <dbReference type="Rhea" id="RHEA-COMP:9863"/>
        <dbReference type="Rhea" id="RHEA-COMP:11604"/>
        <dbReference type="ChEBI" id="CHEBI:15378"/>
        <dbReference type="ChEBI" id="CHEBI:29999"/>
        <dbReference type="ChEBI" id="CHEBI:30616"/>
        <dbReference type="ChEBI" id="CHEBI:83421"/>
        <dbReference type="ChEBI" id="CHEBI:456216"/>
        <dbReference type="EC" id="2.7.11.1"/>
    </reaction>
</comment>
<sequence length="1248" mass="134949">MSWNEARPARKHEPVKGDTICVVPGFASKYVEEDEYDLNKSYPSARRPLRKNGYCLNAGSSVASRNIQISVLHRDPHGSHHGSLPLPFSPFEMEESLFRQLTSGDNEVVSGPQAVINPNKAILTVDHITREILAANQQACRLFECSVHELTGKKLCAVLRKTSQVLDKALSEHYLQPDSSVSAICSKVVDAMTLSGEVPVSVCAQKRIQDGHQHWLITMEQVERISASISLAQDGVIISCDTVFAHLHGYLRAEELTGLSIMKLIPELQIPVQGHVISKMQRMQRVCGRSRKGTVVPLCVRLQGEVVCGRAPRDLASGEGTDPLASDLGGSEQPLRTEPSPDPNLLGLSAAVPPPSAPVYSGTAWAFAPLSSLLLLRPDGSISSIHSLLALSLLGYTEEELLAKRVTFLMPGFYGWMCESYGEASPLCLPRVGDIPRASSDGYANGSDPGSPISRPSKPSARRDKVNPGKDPSLLVAGDMLTVQQAALSRSPAGRGKIFTGNGARLEKTDSAPSTLTAPTVTSTPMATMNDTAELMEAVEAELGGAGAAGGGRSLLGCADDTQALLVTFAYVESPQGDALCLDPAQGGSPGQHAPRRDDHSVIEVIPDTVIKAVARPGVCSSGRPGTCQRPGGCNLHDSSFEIISMGSRSSSGFCETFAGHMGASTSPKPCQEEGVVDTCSALVLDSASCMPDLHTSDDQVVRAMVALDLDLSAGSMEILDGGGSGSGEDTAELLRTPSPFVVEDSQDTGPGGDPPPGGPGQREEGGQGQWTTLSSIDNGQGQGTNGKMQVLPEIPATSTPKKTRASSCELSPGAEEIGEGQYEGSAYHRDGSRIDVQCDVRRAVLPDGTSMFCVWLSVPGQQGALMQSSLRDNSDSSLGARIVESVHGDILRSTMDLDQSQACNGQFEEEYQPLKAVGKGAFGFVWKALRCCDGQEVVVKFIKKARVVSECWVEDPMLGRVSQEIAILTRMQHHNIVKVLEVFENSSYFQLVMEKHGEGLDLFEFIDKQPRLDEALASYIFRQLVAAVFYLRSKNVLHRDIKDENIIIDTCFHIRLIDFGSAAVLAPGKLFYTFCGTLEYCSPEVLQGTPYRGPELEMWSLGVLLYTLLFSENPFCGVEEILQARLKPPFDISTDLHDMLSDMLQPEPEKRMTLDQLLLQSWVSQPISLAEYSWNEVIPYSQCLQHDNQQSPAAFLGQGLFPNTGEETLPDECDGEEEEEGEYDDDEEEQKSMLDLENELQKYLVEG</sequence>
<evidence type="ECO:0000256" key="2">
    <source>
        <dbReference type="ARBA" id="ARBA00022527"/>
    </source>
</evidence>
<feature type="domain" description="Protein kinase" evidence="11">
    <location>
        <begin position="912"/>
        <end position="1164"/>
    </location>
</feature>
<feature type="binding site" evidence="9">
    <location>
        <position position="945"/>
    </location>
    <ligand>
        <name>ATP</name>
        <dbReference type="ChEBI" id="CHEBI:30616"/>
    </ligand>
</feature>
<feature type="compositionally biased region" description="Polar residues" evidence="10">
    <location>
        <begin position="797"/>
        <end position="810"/>
    </location>
</feature>
<keyword evidence="5" id="KW-0418">Kinase</keyword>
<evidence type="ECO:0000256" key="1">
    <source>
        <dbReference type="ARBA" id="ARBA00012513"/>
    </source>
</evidence>
<feature type="region of interest" description="Disordered" evidence="10">
    <location>
        <begin position="439"/>
        <end position="474"/>
    </location>
</feature>
<feature type="region of interest" description="Disordered" evidence="10">
    <location>
        <begin position="317"/>
        <end position="348"/>
    </location>
</feature>
<dbReference type="GO" id="GO:0045719">
    <property type="term" value="P:negative regulation of glycogen biosynthetic process"/>
    <property type="evidence" value="ECO:0007669"/>
    <property type="project" value="TreeGrafter"/>
</dbReference>
<dbReference type="RefSeq" id="XP_030219881.1">
    <property type="nucleotide sequence ID" value="XM_030364021.1"/>
</dbReference>
<dbReference type="Proteomes" id="UP000694546">
    <property type="component" value="Chromosome 8"/>
</dbReference>
<feature type="region of interest" description="Disordered" evidence="10">
    <location>
        <begin position="1195"/>
        <end position="1232"/>
    </location>
</feature>
<evidence type="ECO:0000256" key="6">
    <source>
        <dbReference type="ARBA" id="ARBA00022840"/>
    </source>
</evidence>
<dbReference type="PROSITE" id="PS00108">
    <property type="entry name" value="PROTEIN_KINASE_ST"/>
    <property type="match status" value="1"/>
</dbReference>
<dbReference type="PROSITE" id="PS50011">
    <property type="entry name" value="PROTEIN_KINASE_DOM"/>
    <property type="match status" value="1"/>
</dbReference>
<dbReference type="Gene3D" id="3.30.450.20">
    <property type="entry name" value="PAS domain"/>
    <property type="match status" value="1"/>
</dbReference>
<keyword evidence="6 9" id="KW-0067">ATP-binding</keyword>
<evidence type="ECO:0000313" key="12">
    <source>
        <dbReference type="Ensembl" id="ENSGMOP00000012689.2"/>
    </source>
</evidence>
<evidence type="ECO:0000256" key="8">
    <source>
        <dbReference type="ARBA" id="ARBA00048679"/>
    </source>
</evidence>
<name>A0A8C4ZDN2_GADMO</name>
<dbReference type="EC" id="2.7.11.1" evidence="1"/>
<organism evidence="12 13">
    <name type="scientific">Gadus morhua</name>
    <name type="common">Atlantic cod</name>
    <dbReference type="NCBI Taxonomy" id="8049"/>
    <lineage>
        <taxon>Eukaryota</taxon>
        <taxon>Metazoa</taxon>
        <taxon>Chordata</taxon>
        <taxon>Craniata</taxon>
        <taxon>Vertebrata</taxon>
        <taxon>Euteleostomi</taxon>
        <taxon>Actinopterygii</taxon>
        <taxon>Neopterygii</taxon>
        <taxon>Teleostei</taxon>
        <taxon>Neoteleostei</taxon>
        <taxon>Acanthomorphata</taxon>
        <taxon>Zeiogadaria</taxon>
        <taxon>Gadariae</taxon>
        <taxon>Gadiformes</taxon>
        <taxon>Gadoidei</taxon>
        <taxon>Gadidae</taxon>
        <taxon>Gadus</taxon>
    </lineage>
</organism>
<dbReference type="GO" id="GO:0005524">
    <property type="term" value="F:ATP binding"/>
    <property type="evidence" value="ECO:0007669"/>
    <property type="project" value="UniProtKB-UniRule"/>
</dbReference>
<feature type="region of interest" description="Disordered" evidence="10">
    <location>
        <begin position="742"/>
        <end position="816"/>
    </location>
</feature>
<dbReference type="Gene3D" id="1.10.510.10">
    <property type="entry name" value="Transferase(Phosphotransferase) domain 1"/>
    <property type="match status" value="1"/>
</dbReference>
<dbReference type="OrthoDB" id="10252171at2759"/>
<evidence type="ECO:0000256" key="5">
    <source>
        <dbReference type="ARBA" id="ARBA00022777"/>
    </source>
</evidence>
<accession>A0A8C4ZDN2</accession>
<dbReference type="GO" id="GO:0005829">
    <property type="term" value="C:cytosol"/>
    <property type="evidence" value="ECO:0007669"/>
    <property type="project" value="TreeGrafter"/>
</dbReference>
<feature type="compositionally biased region" description="Acidic residues" evidence="10">
    <location>
        <begin position="1209"/>
        <end position="1230"/>
    </location>
</feature>
<keyword evidence="4 9" id="KW-0547">Nucleotide-binding</keyword>
<keyword evidence="13" id="KW-1185">Reference proteome</keyword>
<evidence type="ECO:0000256" key="9">
    <source>
        <dbReference type="PROSITE-ProRule" id="PRU10141"/>
    </source>
</evidence>
<evidence type="ECO:0000256" key="7">
    <source>
        <dbReference type="ARBA" id="ARBA00047899"/>
    </source>
</evidence>
<dbReference type="PROSITE" id="PS00107">
    <property type="entry name" value="PROTEIN_KINASE_ATP"/>
    <property type="match status" value="1"/>
</dbReference>
<dbReference type="PANTHER" id="PTHR24346">
    <property type="entry name" value="MAP/MICROTUBULE AFFINITY-REGULATING KINASE"/>
    <property type="match status" value="1"/>
</dbReference>
<dbReference type="InterPro" id="IPR008271">
    <property type="entry name" value="Ser/Thr_kinase_AS"/>
</dbReference>
<evidence type="ECO:0000256" key="10">
    <source>
        <dbReference type="SAM" id="MobiDB-lite"/>
    </source>
</evidence>
<dbReference type="InterPro" id="IPR000719">
    <property type="entry name" value="Prot_kinase_dom"/>
</dbReference>
<dbReference type="SMART" id="SM00220">
    <property type="entry name" value="S_TKc"/>
    <property type="match status" value="1"/>
</dbReference>
<gene>
    <name evidence="12" type="primary">pask</name>
</gene>
<evidence type="ECO:0000256" key="4">
    <source>
        <dbReference type="ARBA" id="ARBA00022741"/>
    </source>
</evidence>
<protein>
    <recommendedName>
        <fullName evidence="1">non-specific serine/threonine protein kinase</fullName>
        <ecNumber evidence="1">2.7.11.1</ecNumber>
    </recommendedName>
</protein>
<dbReference type="GeneID" id="115549038"/>
<reference evidence="12" key="2">
    <citation type="submission" date="2025-09" db="UniProtKB">
        <authorList>
            <consortium name="Ensembl"/>
        </authorList>
    </citation>
    <scope>IDENTIFICATION</scope>
</reference>
<dbReference type="AlphaFoldDB" id="A0A8C4ZDN2"/>
<proteinExistence type="predicted"/>
<dbReference type="GO" id="GO:0005634">
    <property type="term" value="C:nucleus"/>
    <property type="evidence" value="ECO:0007669"/>
    <property type="project" value="TreeGrafter"/>
</dbReference>
<evidence type="ECO:0000313" key="13">
    <source>
        <dbReference type="Proteomes" id="UP000694546"/>
    </source>
</evidence>
<evidence type="ECO:0000256" key="3">
    <source>
        <dbReference type="ARBA" id="ARBA00022679"/>
    </source>
</evidence>
<dbReference type="SUPFAM" id="SSF56112">
    <property type="entry name" value="Protein kinase-like (PK-like)"/>
    <property type="match status" value="1"/>
</dbReference>
<dbReference type="PANTHER" id="PTHR24346:SF51">
    <property type="entry name" value="PAS DOMAIN-CONTAINING SERINE_THREONINE-PROTEIN KINASE"/>
    <property type="match status" value="1"/>
</dbReference>
<dbReference type="GO" id="GO:0004674">
    <property type="term" value="F:protein serine/threonine kinase activity"/>
    <property type="evidence" value="ECO:0007669"/>
    <property type="project" value="UniProtKB-KW"/>
</dbReference>
<dbReference type="InterPro" id="IPR017441">
    <property type="entry name" value="Protein_kinase_ATP_BS"/>
</dbReference>
<keyword evidence="3" id="KW-0808">Transferase</keyword>
<comment type="catalytic activity">
    <reaction evidence="7">
        <text>L-threonyl-[protein] + ATP = O-phospho-L-threonyl-[protein] + ADP + H(+)</text>
        <dbReference type="Rhea" id="RHEA:46608"/>
        <dbReference type="Rhea" id="RHEA-COMP:11060"/>
        <dbReference type="Rhea" id="RHEA-COMP:11605"/>
        <dbReference type="ChEBI" id="CHEBI:15378"/>
        <dbReference type="ChEBI" id="CHEBI:30013"/>
        <dbReference type="ChEBI" id="CHEBI:30616"/>
        <dbReference type="ChEBI" id="CHEBI:61977"/>
        <dbReference type="ChEBI" id="CHEBI:456216"/>
        <dbReference type="EC" id="2.7.11.1"/>
    </reaction>
</comment>
<feature type="compositionally biased region" description="Polar residues" evidence="10">
    <location>
        <begin position="771"/>
        <end position="780"/>
    </location>
</feature>
<dbReference type="Ensembl" id="ENSGMOT00000013024.2">
    <property type="protein sequence ID" value="ENSGMOP00000012689.2"/>
    <property type="gene ID" value="ENSGMOG00000011857.2"/>
</dbReference>
<feature type="region of interest" description="Disordered" evidence="10">
    <location>
        <begin position="498"/>
        <end position="524"/>
    </location>
</feature>
<dbReference type="GO" id="GO:0035556">
    <property type="term" value="P:intracellular signal transduction"/>
    <property type="evidence" value="ECO:0007669"/>
    <property type="project" value="TreeGrafter"/>
</dbReference>
<dbReference type="OMA" id="AFIDHHP"/>
<evidence type="ECO:0000259" key="11">
    <source>
        <dbReference type="PROSITE" id="PS50011"/>
    </source>
</evidence>
<reference evidence="12" key="1">
    <citation type="submission" date="2025-08" db="UniProtKB">
        <authorList>
            <consortium name="Ensembl"/>
        </authorList>
    </citation>
    <scope>IDENTIFICATION</scope>
</reference>
<dbReference type="Pfam" id="PF00069">
    <property type="entry name" value="Pkinase"/>
    <property type="match status" value="1"/>
</dbReference>
<dbReference type="InterPro" id="IPR011009">
    <property type="entry name" value="Kinase-like_dom_sf"/>
</dbReference>